<dbReference type="AlphaFoldDB" id="A0AAD7W415"/>
<evidence type="ECO:0000313" key="3">
    <source>
        <dbReference type="Proteomes" id="UP001221898"/>
    </source>
</evidence>
<protein>
    <submittedName>
        <fullName evidence="2">Uncharacterized protein</fullName>
    </submittedName>
</protein>
<proteinExistence type="predicted"/>
<sequence>MTGHRDHGRVDIATSRQQGLGGQRRRVAELTAHEPLWDTELEGQTEAETKALFESLGQAESASSSCPYEDRLSASSTRQGTRVE</sequence>
<dbReference type="EMBL" id="JAINUG010000316">
    <property type="protein sequence ID" value="KAJ8378608.1"/>
    <property type="molecule type" value="Genomic_DNA"/>
</dbReference>
<comment type="caution">
    <text evidence="2">The sequence shown here is derived from an EMBL/GenBank/DDBJ whole genome shotgun (WGS) entry which is preliminary data.</text>
</comment>
<dbReference type="Proteomes" id="UP001221898">
    <property type="component" value="Unassembled WGS sequence"/>
</dbReference>
<feature type="region of interest" description="Disordered" evidence="1">
    <location>
        <begin position="55"/>
        <end position="84"/>
    </location>
</feature>
<name>A0AAD7W415_9TELE</name>
<reference evidence="2" key="1">
    <citation type="journal article" date="2023" name="Science">
        <title>Genome structures resolve the early diversification of teleost fishes.</title>
        <authorList>
            <person name="Parey E."/>
            <person name="Louis A."/>
            <person name="Montfort J."/>
            <person name="Bouchez O."/>
            <person name="Roques C."/>
            <person name="Iampietro C."/>
            <person name="Lluch J."/>
            <person name="Castinel A."/>
            <person name="Donnadieu C."/>
            <person name="Desvignes T."/>
            <person name="Floi Bucao C."/>
            <person name="Jouanno E."/>
            <person name="Wen M."/>
            <person name="Mejri S."/>
            <person name="Dirks R."/>
            <person name="Jansen H."/>
            <person name="Henkel C."/>
            <person name="Chen W.J."/>
            <person name="Zahm M."/>
            <person name="Cabau C."/>
            <person name="Klopp C."/>
            <person name="Thompson A.W."/>
            <person name="Robinson-Rechavi M."/>
            <person name="Braasch I."/>
            <person name="Lecointre G."/>
            <person name="Bobe J."/>
            <person name="Postlethwait J.H."/>
            <person name="Berthelot C."/>
            <person name="Roest Crollius H."/>
            <person name="Guiguen Y."/>
        </authorList>
    </citation>
    <scope>NUCLEOTIDE SEQUENCE</scope>
    <source>
        <strain evidence="2">NC1722</strain>
    </source>
</reference>
<accession>A0AAD7W415</accession>
<organism evidence="2 3">
    <name type="scientific">Aldrovandia affinis</name>
    <dbReference type="NCBI Taxonomy" id="143900"/>
    <lineage>
        <taxon>Eukaryota</taxon>
        <taxon>Metazoa</taxon>
        <taxon>Chordata</taxon>
        <taxon>Craniata</taxon>
        <taxon>Vertebrata</taxon>
        <taxon>Euteleostomi</taxon>
        <taxon>Actinopterygii</taxon>
        <taxon>Neopterygii</taxon>
        <taxon>Teleostei</taxon>
        <taxon>Notacanthiformes</taxon>
        <taxon>Halosauridae</taxon>
        <taxon>Aldrovandia</taxon>
    </lineage>
</organism>
<evidence type="ECO:0000313" key="2">
    <source>
        <dbReference type="EMBL" id="KAJ8378608.1"/>
    </source>
</evidence>
<evidence type="ECO:0000256" key="1">
    <source>
        <dbReference type="SAM" id="MobiDB-lite"/>
    </source>
</evidence>
<keyword evidence="3" id="KW-1185">Reference proteome</keyword>
<feature type="compositionally biased region" description="Basic and acidic residues" evidence="1">
    <location>
        <begin position="1"/>
        <end position="10"/>
    </location>
</feature>
<feature type="compositionally biased region" description="Polar residues" evidence="1">
    <location>
        <begin position="73"/>
        <end position="84"/>
    </location>
</feature>
<gene>
    <name evidence="2" type="ORF">AAFF_G00238200</name>
</gene>
<feature type="region of interest" description="Disordered" evidence="1">
    <location>
        <begin position="1"/>
        <end position="26"/>
    </location>
</feature>